<evidence type="ECO:0000313" key="3">
    <source>
        <dbReference type="EMBL" id="KAA8485375.1"/>
    </source>
</evidence>
<reference evidence="4 5" key="1">
    <citation type="submission" date="2018-12" db="EMBL/GenBank/DDBJ databases">
        <title>The Draft Genome Sequence of the Soil Bacterium Pedobacter tournemirensis R1.</title>
        <authorList>
            <person name="He J."/>
        </authorList>
    </citation>
    <scope>NUCLEOTIDE SEQUENCE [LARGE SCALE GENOMIC DNA]</scope>
    <source>
        <strain evidence="4 5">R1</strain>
    </source>
</reference>
<evidence type="ECO:0000313" key="4">
    <source>
        <dbReference type="EMBL" id="RXF70074.1"/>
    </source>
</evidence>
<keyword evidence="6" id="KW-1185">Reference proteome</keyword>
<dbReference type="Proteomes" id="UP000322918">
    <property type="component" value="Unassembled WGS sequence"/>
</dbReference>
<feature type="domain" description="DUF6265" evidence="2">
    <location>
        <begin position="46"/>
        <end position="154"/>
    </location>
</feature>
<protein>
    <recommendedName>
        <fullName evidence="2">DUF6265 domain-containing protein</fullName>
    </recommendedName>
</protein>
<dbReference type="EMBL" id="VWNE01000005">
    <property type="protein sequence ID" value="KAA8485375.1"/>
    <property type="molecule type" value="Genomic_DNA"/>
</dbReference>
<evidence type="ECO:0000313" key="5">
    <source>
        <dbReference type="Proteomes" id="UP000290848"/>
    </source>
</evidence>
<evidence type="ECO:0000313" key="6">
    <source>
        <dbReference type="Proteomes" id="UP000322918"/>
    </source>
</evidence>
<dbReference type="Proteomes" id="UP000290848">
    <property type="component" value="Unassembled WGS sequence"/>
</dbReference>
<name>A0A4Q0MA85_9SPHI</name>
<keyword evidence="1" id="KW-0732">Signal</keyword>
<feature type="signal peptide" evidence="1">
    <location>
        <begin position="1"/>
        <end position="34"/>
    </location>
</feature>
<accession>A0A4Q0MA85</accession>
<comment type="caution">
    <text evidence="4">The sequence shown here is derived from an EMBL/GenBank/DDBJ whole genome shotgun (WGS) entry which is preliminary data.</text>
</comment>
<evidence type="ECO:0000256" key="1">
    <source>
        <dbReference type="SAM" id="SignalP"/>
    </source>
</evidence>
<dbReference type="AlphaFoldDB" id="A0A4Q0MA85"/>
<sequence length="170" mass="19283">MNHSKTTRLRQTAFVARLSFFVAALLLLNTTAFCQQTAEQDFKKLEWLAGKWTRTNVKPGQSGSEMWALEAPNSMKGQGETIKGTDTIFVEKLELLIKDKHIFYVVDGLDNQEPTHFKITEISDDSFVCENKEHDFPKKIAYKRTDQGMTATISGDGKSIDFIFIKKIGQ</sequence>
<dbReference type="InterPro" id="IPR046232">
    <property type="entry name" value="DUF6265"/>
</dbReference>
<evidence type="ECO:0000259" key="2">
    <source>
        <dbReference type="Pfam" id="PF19780"/>
    </source>
</evidence>
<proteinExistence type="predicted"/>
<dbReference type="OrthoDB" id="5382295at2"/>
<dbReference type="EMBL" id="RXOC01000005">
    <property type="protein sequence ID" value="RXF70074.1"/>
    <property type="molecule type" value="Genomic_DNA"/>
</dbReference>
<reference evidence="3 6" key="2">
    <citation type="submission" date="2019-09" db="EMBL/GenBank/DDBJ databases">
        <title>Pararcticibacter amylolyticus gen. nov., sp. nov., isolated from a rottenly hemp rope, and reclassification of Pedobacter tournemirensis as Pararcticibacter tournemirensis comb. nov.</title>
        <authorList>
            <person name="Cai Y."/>
        </authorList>
    </citation>
    <scope>NUCLEOTIDE SEQUENCE [LARGE SCALE GENOMIC DNA]</scope>
    <source>
        <strain evidence="3 6">TF5-37.2-LB10</strain>
    </source>
</reference>
<dbReference type="RefSeq" id="WP_128769147.1">
    <property type="nucleotide sequence ID" value="NZ_RXOC01000005.1"/>
</dbReference>
<dbReference type="Pfam" id="PF19780">
    <property type="entry name" value="DUF6265"/>
    <property type="match status" value="1"/>
</dbReference>
<organism evidence="4 5">
    <name type="scientific">Arcticibacter tournemirensis</name>
    <dbReference type="NCBI Taxonomy" id="699437"/>
    <lineage>
        <taxon>Bacteria</taxon>
        <taxon>Pseudomonadati</taxon>
        <taxon>Bacteroidota</taxon>
        <taxon>Sphingobacteriia</taxon>
        <taxon>Sphingobacteriales</taxon>
        <taxon>Sphingobacteriaceae</taxon>
        <taxon>Arcticibacter</taxon>
    </lineage>
</organism>
<feature type="chain" id="PRO_5044607740" description="DUF6265 domain-containing protein" evidence="1">
    <location>
        <begin position="35"/>
        <end position="170"/>
    </location>
</feature>
<gene>
    <name evidence="4" type="ORF">EKH83_09305</name>
    <name evidence="3" type="ORF">F1649_04455</name>
</gene>